<keyword evidence="2" id="KW-1185">Reference proteome</keyword>
<dbReference type="AlphaFoldDB" id="A0A7G9WFV5"/>
<sequence>MRKTAMAVIAVIMVGVAMLAVGCGVSATTAENGNFMKTATWGEYVAGNTPKVKFENHTYTVLNKALTSDEVEKRVGVLEKDKSQKLYCWIYTVKNQKQEKQIALYNYNNDGKFMLAEEK</sequence>
<protein>
    <submittedName>
        <fullName evidence="1">Uncharacterized protein</fullName>
    </submittedName>
</protein>
<dbReference type="PROSITE" id="PS51257">
    <property type="entry name" value="PROKAR_LIPOPROTEIN"/>
    <property type="match status" value="1"/>
</dbReference>
<evidence type="ECO:0000313" key="2">
    <source>
        <dbReference type="Proteomes" id="UP000516046"/>
    </source>
</evidence>
<dbReference type="KEGG" id="caml:H6X83_11590"/>
<dbReference type="EMBL" id="CP060696">
    <property type="protein sequence ID" value="QNO17567.1"/>
    <property type="molecule type" value="Genomic_DNA"/>
</dbReference>
<name>A0A7G9WFV5_9FIRM</name>
<dbReference type="Proteomes" id="UP000516046">
    <property type="component" value="Chromosome"/>
</dbReference>
<gene>
    <name evidence="1" type="ORF">H6X83_11590</name>
</gene>
<reference evidence="1 2" key="1">
    <citation type="submission" date="2020-08" db="EMBL/GenBank/DDBJ databases">
        <authorList>
            <person name="Ren C."/>
            <person name="Gu Y."/>
            <person name="Xu Y."/>
        </authorList>
    </citation>
    <scope>NUCLEOTIDE SEQUENCE [LARGE SCALE GENOMIC DNA]</scope>
    <source>
        <strain evidence="1 2">LBM18003</strain>
    </source>
</reference>
<proteinExistence type="predicted"/>
<evidence type="ECO:0000313" key="1">
    <source>
        <dbReference type="EMBL" id="QNO17567.1"/>
    </source>
</evidence>
<organism evidence="1 2">
    <name type="scientific">Caproicibacterium amylolyticum</name>
    <dbReference type="NCBI Taxonomy" id="2766537"/>
    <lineage>
        <taxon>Bacteria</taxon>
        <taxon>Bacillati</taxon>
        <taxon>Bacillota</taxon>
        <taxon>Clostridia</taxon>
        <taxon>Eubacteriales</taxon>
        <taxon>Oscillospiraceae</taxon>
        <taxon>Caproicibacterium</taxon>
    </lineage>
</organism>
<dbReference type="RefSeq" id="WP_212506639.1">
    <property type="nucleotide sequence ID" value="NZ_CP060696.1"/>
</dbReference>
<accession>A0A7G9WFV5</accession>